<dbReference type="GO" id="GO:0043546">
    <property type="term" value="F:molybdopterin cofactor binding"/>
    <property type="evidence" value="ECO:0007669"/>
    <property type="project" value="InterPro"/>
</dbReference>
<sequence length="815" mass="90673">MVPRRLQKAVAGFATANRVSTILFALDLNRPIKSVIEHLSLRHWRTSTVSPEQGCLMIDGTDEPTGFISRRDLLKLAGTSACAACLLPLTGCENLWKRQPAITVNRWEKGVCRFCGTGCGVMIGLKGDKVVDVTGDEEAHNRGRLCIKGLATRDILYSPGRLLHPMIRKNGELERATWNEAMDLVAQRFKDAIETFGPDSVAFYGSGQLLTEESYTANKLFKAGIGTNNVDGNPRLCMASAVTGYTSTFGKDEPPGCYEDIDHADCFFITGSNALECHPIIWERIQDRKRSRPGTTIIIVDPRRTFTAQHADLHLQIVPGTDVALYNAMMHVFVERNFVDRDMVEQYLSFQEGDRPSSFTDFKTHLARYSPERVADICGVSATAIREAAFLFASSKATMSLWTMGLNQQVQGTASNRLVCAMHLLTGHFGRPGATPFSLTGQPNACGGVRDTGSLAHALPNGRVVTNPAHRQEMEDLWNVPRGRLSTKPGLHAVALFDAMARGSVKCCLIMCTNPGQTLPDINAYRRGMENVFLVVVDAFHPTETTIFADVVLPAALWVEKEGVKGNGERRYHLSPKLVDPPGEAKSDLEILVELADRLGYGQLITARTPKDVWDEWRKISAHSEYNFEGITYERLKQERGLLWPCPSETHPGTKRRYVPGEDPIATGSGRFDFYGKPDRRAIIWLDHQEGLPDPCTPEFPLLFNTGRILEHWHTMTITGRVPTLQFIHPDYLEIHPYDAHALTIRDGEPVIVTSRRGEIELRARVTDAVRPGTVFATMHSARHLINQVTQAAHDPFSKQPAYKRCAVSVRRKPV</sequence>
<dbReference type="SUPFAM" id="SSF50692">
    <property type="entry name" value="ADC-like"/>
    <property type="match status" value="1"/>
</dbReference>
<evidence type="ECO:0000256" key="3">
    <source>
        <dbReference type="ARBA" id="ARBA00023004"/>
    </source>
</evidence>
<dbReference type="Gene3D" id="2.20.25.90">
    <property type="entry name" value="ADC-like domains"/>
    <property type="match status" value="1"/>
</dbReference>
<dbReference type="PROSITE" id="PS00932">
    <property type="entry name" value="MOLYBDOPTERIN_PROK_3"/>
    <property type="match status" value="1"/>
</dbReference>
<dbReference type="Pfam" id="PF04879">
    <property type="entry name" value="Molybdop_Fe4S4"/>
    <property type="match status" value="1"/>
</dbReference>
<dbReference type="PANTHER" id="PTHR43105:SF11">
    <property type="entry name" value="PERIPLASMIC NITRATE REDUCTASE"/>
    <property type="match status" value="1"/>
</dbReference>
<evidence type="ECO:0000256" key="1">
    <source>
        <dbReference type="ARBA" id="ARBA00022485"/>
    </source>
</evidence>
<dbReference type="GO" id="GO:0009325">
    <property type="term" value="C:nitrate reductase complex"/>
    <property type="evidence" value="ECO:0007669"/>
    <property type="project" value="TreeGrafter"/>
</dbReference>
<dbReference type="InterPro" id="IPR006656">
    <property type="entry name" value="Mopterin_OxRdtase"/>
</dbReference>
<dbReference type="GO" id="GO:0016020">
    <property type="term" value="C:membrane"/>
    <property type="evidence" value="ECO:0007669"/>
    <property type="project" value="TreeGrafter"/>
</dbReference>
<evidence type="ECO:0000256" key="4">
    <source>
        <dbReference type="ARBA" id="ARBA00023014"/>
    </source>
</evidence>
<protein>
    <submittedName>
        <fullName evidence="6">Periplasmic nitrate reductase</fullName>
        <ecNumber evidence="6">1.7.99.4</ecNumber>
    </submittedName>
</protein>
<reference evidence="7" key="1">
    <citation type="submission" date="2015-09" db="EMBL/GenBank/DDBJ databases">
        <authorList>
            <person name="Daims H."/>
        </authorList>
    </citation>
    <scope>NUCLEOTIDE SEQUENCE [LARGE SCALE GENOMIC DNA]</scope>
</reference>
<dbReference type="Gene3D" id="2.40.40.20">
    <property type="match status" value="1"/>
</dbReference>
<dbReference type="InterPro" id="IPR006657">
    <property type="entry name" value="MoPterin_dinucl-bd_dom"/>
</dbReference>
<dbReference type="SMART" id="SM00926">
    <property type="entry name" value="Molybdop_Fe4S4"/>
    <property type="match status" value="1"/>
</dbReference>
<dbReference type="PROSITE" id="PS51669">
    <property type="entry name" value="4FE4S_MOW_BIS_MGD"/>
    <property type="match status" value="1"/>
</dbReference>
<dbReference type="Pfam" id="PF01568">
    <property type="entry name" value="Molydop_binding"/>
    <property type="match status" value="1"/>
</dbReference>
<dbReference type="STRING" id="1715989.NITINOP_2904"/>
<keyword evidence="4" id="KW-0411">Iron-sulfur</keyword>
<proteinExistence type="predicted"/>
<name>A0A0S4KZV2_9BACT</name>
<evidence type="ECO:0000259" key="5">
    <source>
        <dbReference type="PROSITE" id="PS51669"/>
    </source>
</evidence>
<keyword evidence="6" id="KW-0560">Oxidoreductase</keyword>
<dbReference type="GO" id="GO:0045333">
    <property type="term" value="P:cellular respiration"/>
    <property type="evidence" value="ECO:0007669"/>
    <property type="project" value="UniProtKB-ARBA"/>
</dbReference>
<feature type="domain" description="4Fe-4S Mo/W bis-MGD-type" evidence="5">
    <location>
        <begin position="105"/>
        <end position="160"/>
    </location>
</feature>
<dbReference type="KEGG" id="nio:NITINOP_2904"/>
<dbReference type="InterPro" id="IPR050123">
    <property type="entry name" value="Prok_molybdopt-oxidoreductase"/>
</dbReference>
<organism evidence="6 7">
    <name type="scientific">Candidatus Nitrospira inopinata</name>
    <dbReference type="NCBI Taxonomy" id="1715989"/>
    <lineage>
        <taxon>Bacteria</taxon>
        <taxon>Pseudomonadati</taxon>
        <taxon>Nitrospirota</taxon>
        <taxon>Nitrospiria</taxon>
        <taxon>Nitrospirales</taxon>
        <taxon>Nitrospiraceae</taxon>
        <taxon>Nitrospira</taxon>
    </lineage>
</organism>
<dbReference type="Gene3D" id="3.40.228.10">
    <property type="entry name" value="Dimethylsulfoxide Reductase, domain 2"/>
    <property type="match status" value="1"/>
</dbReference>
<keyword evidence="3" id="KW-0408">Iron</keyword>
<evidence type="ECO:0000313" key="6">
    <source>
        <dbReference type="EMBL" id="CUQ67876.1"/>
    </source>
</evidence>
<keyword evidence="2" id="KW-0479">Metal-binding</keyword>
<dbReference type="GO" id="GO:0030151">
    <property type="term" value="F:molybdenum ion binding"/>
    <property type="evidence" value="ECO:0007669"/>
    <property type="project" value="TreeGrafter"/>
</dbReference>
<dbReference type="CDD" id="cd02754">
    <property type="entry name" value="MopB_Nitrate-R-NapA-like"/>
    <property type="match status" value="1"/>
</dbReference>
<dbReference type="InterPro" id="IPR009010">
    <property type="entry name" value="Asp_de-COase-like_dom_sf"/>
</dbReference>
<dbReference type="EMBL" id="LN885086">
    <property type="protein sequence ID" value="CUQ67876.1"/>
    <property type="molecule type" value="Genomic_DNA"/>
</dbReference>
<dbReference type="InterPro" id="IPR006655">
    <property type="entry name" value="Mopterin_OxRdtase_prok_CS"/>
</dbReference>
<dbReference type="PANTHER" id="PTHR43105">
    <property type="entry name" value="RESPIRATORY NITRATE REDUCTASE"/>
    <property type="match status" value="1"/>
</dbReference>
<evidence type="ECO:0000313" key="7">
    <source>
        <dbReference type="Proteomes" id="UP000066284"/>
    </source>
</evidence>
<keyword evidence="1" id="KW-0004">4Fe-4S</keyword>
<dbReference type="CDD" id="cd00508">
    <property type="entry name" value="MopB_CT_Fdh-Nap-like"/>
    <property type="match status" value="1"/>
</dbReference>
<dbReference type="SUPFAM" id="SSF53706">
    <property type="entry name" value="Formate dehydrogenase/DMSO reductase, domains 1-3"/>
    <property type="match status" value="1"/>
</dbReference>
<evidence type="ECO:0000256" key="2">
    <source>
        <dbReference type="ARBA" id="ARBA00022723"/>
    </source>
</evidence>
<accession>A0A0S4KZV2</accession>
<dbReference type="GO" id="GO:0008940">
    <property type="term" value="F:nitrate reductase activity"/>
    <property type="evidence" value="ECO:0007669"/>
    <property type="project" value="TreeGrafter"/>
</dbReference>
<dbReference type="Gene3D" id="3.40.50.740">
    <property type="match status" value="1"/>
</dbReference>
<dbReference type="Pfam" id="PF00384">
    <property type="entry name" value="Molybdopterin"/>
    <property type="match status" value="1"/>
</dbReference>
<keyword evidence="7" id="KW-1185">Reference proteome</keyword>
<dbReference type="EC" id="1.7.99.4" evidence="6"/>
<gene>
    <name evidence="6" type="primary">napA</name>
    <name evidence="6" type="ORF">NITINOP_2904</name>
</gene>
<dbReference type="AlphaFoldDB" id="A0A0S4KZV2"/>
<dbReference type="InterPro" id="IPR006963">
    <property type="entry name" value="Mopterin_OxRdtase_4Fe-4S_dom"/>
</dbReference>
<dbReference type="GO" id="GO:0051539">
    <property type="term" value="F:4 iron, 4 sulfur cluster binding"/>
    <property type="evidence" value="ECO:0007669"/>
    <property type="project" value="UniProtKB-KW"/>
</dbReference>
<dbReference type="Proteomes" id="UP000066284">
    <property type="component" value="Chromosome 1"/>
</dbReference>